<evidence type="ECO:0000313" key="1">
    <source>
        <dbReference type="EMBL" id="TPW75892.1"/>
    </source>
</evidence>
<dbReference type="Gene3D" id="3.40.140.120">
    <property type="match status" value="1"/>
</dbReference>
<dbReference type="Proteomes" id="UP000316252">
    <property type="component" value="Unassembled WGS sequence"/>
</dbReference>
<gene>
    <name evidence="1" type="ORF">FJ657_08575</name>
</gene>
<dbReference type="InterPro" id="IPR006944">
    <property type="entry name" value="Phage/GTA_portal"/>
</dbReference>
<protein>
    <submittedName>
        <fullName evidence="1">Phage portal protein</fullName>
    </submittedName>
</protein>
<dbReference type="OrthoDB" id="3268650at2"/>
<evidence type="ECO:0000313" key="2">
    <source>
        <dbReference type="Proteomes" id="UP000316252"/>
    </source>
</evidence>
<comment type="caution">
    <text evidence="1">The sequence shown here is derived from an EMBL/GenBank/DDBJ whole genome shotgun (WGS) entry which is preliminary data.</text>
</comment>
<dbReference type="Gene3D" id="3.30.1120.70">
    <property type="match status" value="1"/>
</dbReference>
<proteinExistence type="predicted"/>
<keyword evidence="2" id="KW-1185">Reference proteome</keyword>
<name>A0A506Y1P7_9MICO</name>
<accession>A0A506Y1P7</accession>
<dbReference type="RefSeq" id="WP_141163250.1">
    <property type="nucleotide sequence ID" value="NZ_VHQG01000002.1"/>
</dbReference>
<dbReference type="EMBL" id="VHQG01000002">
    <property type="protein sequence ID" value="TPW75892.1"/>
    <property type="molecule type" value="Genomic_DNA"/>
</dbReference>
<dbReference type="AlphaFoldDB" id="A0A506Y1P7"/>
<organism evidence="1 2">
    <name type="scientific">Schumannella soli</name>
    <dbReference type="NCBI Taxonomy" id="2590779"/>
    <lineage>
        <taxon>Bacteria</taxon>
        <taxon>Bacillati</taxon>
        <taxon>Actinomycetota</taxon>
        <taxon>Actinomycetes</taxon>
        <taxon>Micrococcales</taxon>
        <taxon>Microbacteriaceae</taxon>
        <taxon>Schumannella</taxon>
    </lineage>
</organism>
<sequence>MGILDRLGLSPSRLENLSTTIELGVRSPWISGEDKLTTLTVAKALFPDGKTPDSFPLTREEALSIPAVSRARNLLVSTIARFPLRALSSSGVLAADQQPSFLYRTNGVDSPYERMAATVDDCIFDGRALWLVDRGAGESPKGGPILDATWLPLNKWTITDGHVMVDEKPLPEADYILFNIPRFAGLLAVGDRTLRGARDTEQAWVARMRNPIPATELRVTDESRLDEGEIEEFVAAWRAAFTAAEAAVGYTPEGVEMVTHGAGDAPELFIESRNAIRTDVGSFLNLRPSMIDGTSGIDSLTYTTKGEERNAFFDFDLPFWTDPIEAALSGDNVVPRGQRVRFDRYEQYGVPIATGVPVED</sequence>
<reference evidence="1 2" key="1">
    <citation type="submission" date="2019-06" db="EMBL/GenBank/DDBJ databases">
        <authorList>
            <person name="Li F."/>
        </authorList>
    </citation>
    <scope>NUCLEOTIDE SEQUENCE [LARGE SCALE GENOMIC DNA]</scope>
    <source>
        <strain evidence="1 2">10F1D-1</strain>
    </source>
</reference>
<dbReference type="Gene3D" id="1.20.1270.210">
    <property type="match status" value="1"/>
</dbReference>
<dbReference type="Pfam" id="PF04860">
    <property type="entry name" value="Phage_portal"/>
    <property type="match status" value="1"/>
</dbReference>